<keyword evidence="11 20" id="KW-0418">Kinase</keyword>
<dbReference type="GO" id="GO:0004707">
    <property type="term" value="F:MAP kinase activity"/>
    <property type="evidence" value="ECO:0007669"/>
    <property type="project" value="UniProtKB-EC"/>
</dbReference>
<evidence type="ECO:0000256" key="2">
    <source>
        <dbReference type="ARBA" id="ARBA00004123"/>
    </source>
</evidence>
<evidence type="ECO:0000256" key="12">
    <source>
        <dbReference type="ARBA" id="ARBA00022840"/>
    </source>
</evidence>
<dbReference type="FunFam" id="3.30.200.20:FF:000961">
    <property type="entry name" value="Mitogen-activated protein kinase"/>
    <property type="match status" value="1"/>
</dbReference>
<evidence type="ECO:0000256" key="4">
    <source>
        <dbReference type="ARBA" id="ARBA00008832"/>
    </source>
</evidence>
<keyword evidence="12 18" id="KW-0067">ATP-binding</keyword>
<evidence type="ECO:0000256" key="20">
    <source>
        <dbReference type="RuleBase" id="RU361165"/>
    </source>
</evidence>
<evidence type="ECO:0000256" key="11">
    <source>
        <dbReference type="ARBA" id="ARBA00022777"/>
    </source>
</evidence>
<evidence type="ECO:0000256" key="16">
    <source>
        <dbReference type="ARBA" id="ARBA00048312"/>
    </source>
</evidence>
<dbReference type="InterPro" id="IPR017441">
    <property type="entry name" value="Protein_kinase_ATP_BS"/>
</dbReference>
<reference evidence="22 23" key="1">
    <citation type="journal article" date="2015" name="Genome Biol.">
        <title>Comparative genomics of Steinernema reveals deeply conserved gene regulatory networks.</title>
        <authorList>
            <person name="Dillman A.R."/>
            <person name="Macchietto M."/>
            <person name="Porter C.F."/>
            <person name="Rogers A."/>
            <person name="Williams B."/>
            <person name="Antoshechkin I."/>
            <person name="Lee M.M."/>
            <person name="Goodwin Z."/>
            <person name="Lu X."/>
            <person name="Lewis E.E."/>
            <person name="Goodrich-Blair H."/>
            <person name="Stock S.P."/>
            <person name="Adams B.J."/>
            <person name="Sternberg P.W."/>
            <person name="Mortazavi A."/>
        </authorList>
    </citation>
    <scope>NUCLEOTIDE SEQUENCE [LARGE SCALE GENOMIC DNA]</scope>
    <source>
        <strain evidence="22 23">ALL</strain>
    </source>
</reference>
<dbReference type="EC" id="2.7.11.24" evidence="20"/>
<dbReference type="GO" id="GO:0005634">
    <property type="term" value="C:nucleus"/>
    <property type="evidence" value="ECO:0007669"/>
    <property type="project" value="UniProtKB-SubCell"/>
</dbReference>
<evidence type="ECO:0000256" key="8">
    <source>
        <dbReference type="ARBA" id="ARBA00022687"/>
    </source>
</evidence>
<comment type="catalytic activity">
    <reaction evidence="16">
        <text>L-seryl-[protein] + ATP = O-phospho-L-seryl-[protein] + ADP + H(+)</text>
        <dbReference type="Rhea" id="RHEA:17989"/>
        <dbReference type="Rhea" id="RHEA-COMP:9863"/>
        <dbReference type="Rhea" id="RHEA-COMP:11604"/>
        <dbReference type="ChEBI" id="CHEBI:15378"/>
        <dbReference type="ChEBI" id="CHEBI:29999"/>
        <dbReference type="ChEBI" id="CHEBI:30616"/>
        <dbReference type="ChEBI" id="CHEBI:83421"/>
        <dbReference type="ChEBI" id="CHEBI:456216"/>
        <dbReference type="EC" id="2.7.11.24"/>
    </reaction>
</comment>
<feature type="domain" description="Protein kinase" evidence="21">
    <location>
        <begin position="42"/>
        <end position="330"/>
    </location>
</feature>
<evidence type="ECO:0000256" key="9">
    <source>
        <dbReference type="ARBA" id="ARBA00022723"/>
    </source>
</evidence>
<dbReference type="Gene3D" id="3.30.200.20">
    <property type="entry name" value="Phosphorylase Kinase, domain 1"/>
    <property type="match status" value="1"/>
</dbReference>
<dbReference type="InterPro" id="IPR050117">
    <property type="entry name" value="MAPK"/>
</dbReference>
<evidence type="ECO:0000313" key="23">
    <source>
        <dbReference type="Proteomes" id="UP000298663"/>
    </source>
</evidence>
<evidence type="ECO:0000256" key="18">
    <source>
        <dbReference type="PROSITE-ProRule" id="PRU10141"/>
    </source>
</evidence>
<keyword evidence="9" id="KW-0479">Metal-binding</keyword>
<evidence type="ECO:0000256" key="10">
    <source>
        <dbReference type="ARBA" id="ARBA00022741"/>
    </source>
</evidence>
<dbReference type="InterPro" id="IPR000719">
    <property type="entry name" value="Prot_kinase_dom"/>
</dbReference>
<evidence type="ECO:0000259" key="21">
    <source>
        <dbReference type="PROSITE" id="PS50011"/>
    </source>
</evidence>
<evidence type="ECO:0000256" key="6">
    <source>
        <dbReference type="ARBA" id="ARBA00022527"/>
    </source>
</evidence>
<dbReference type="InterPro" id="IPR008271">
    <property type="entry name" value="Ser/Thr_kinase_AS"/>
</dbReference>
<keyword evidence="8" id="KW-0879">Wnt signaling pathway</keyword>
<evidence type="ECO:0000256" key="3">
    <source>
        <dbReference type="ARBA" id="ARBA00004544"/>
    </source>
</evidence>
<dbReference type="STRING" id="34508.A0A4V6A1T6"/>
<keyword evidence="23" id="KW-1185">Reference proteome</keyword>
<dbReference type="GO" id="GO:0005524">
    <property type="term" value="F:ATP binding"/>
    <property type="evidence" value="ECO:0007669"/>
    <property type="project" value="UniProtKB-UniRule"/>
</dbReference>
<dbReference type="Proteomes" id="UP000298663">
    <property type="component" value="Unassembled WGS sequence"/>
</dbReference>
<keyword evidence="14" id="KW-0539">Nucleus</keyword>
<dbReference type="GO" id="GO:0016055">
    <property type="term" value="P:Wnt signaling pathway"/>
    <property type="evidence" value="ECO:0007669"/>
    <property type="project" value="UniProtKB-KW"/>
</dbReference>
<dbReference type="PANTHER" id="PTHR24055">
    <property type="entry name" value="MITOGEN-ACTIVATED PROTEIN KINASE"/>
    <property type="match status" value="1"/>
</dbReference>
<proteinExistence type="inferred from homology"/>
<evidence type="ECO:0000256" key="15">
    <source>
        <dbReference type="ARBA" id="ARBA00047592"/>
    </source>
</evidence>
<keyword evidence="6 19" id="KW-0723">Serine/threonine-protein kinase</keyword>
<evidence type="ECO:0000256" key="19">
    <source>
        <dbReference type="RuleBase" id="RU000304"/>
    </source>
</evidence>
<dbReference type="InterPro" id="IPR011009">
    <property type="entry name" value="Kinase-like_dom_sf"/>
</dbReference>
<dbReference type="GO" id="GO:0005938">
    <property type="term" value="C:cell cortex"/>
    <property type="evidence" value="ECO:0007669"/>
    <property type="project" value="UniProtKB-SubCell"/>
</dbReference>
<evidence type="ECO:0000313" key="22">
    <source>
        <dbReference type="EMBL" id="TKR76515.1"/>
    </source>
</evidence>
<dbReference type="GO" id="GO:0046872">
    <property type="term" value="F:metal ion binding"/>
    <property type="evidence" value="ECO:0007669"/>
    <property type="project" value="UniProtKB-KW"/>
</dbReference>
<evidence type="ECO:0000256" key="7">
    <source>
        <dbReference type="ARBA" id="ARBA00022679"/>
    </source>
</evidence>
<keyword evidence="5" id="KW-0963">Cytoplasm</keyword>
<sequence length="435" mass="50307">MDILLYRLVQYFWQWFYRTSEKAFQSVLSAPHHYNVVPKQRHEPDRPIGYGAFGVVWSVTDPRSGTRVALKKMPSVFQNLASCKRVFREIRMLASFRHDNVLALTDILQPPNPHFFQELHVLTELMQSDLHKIIVSPQPLTSDHIKVFVYQILRGLKYLHSANILHRDIKPGNLLVNSNCILKICDFGLARIWDSKDQQKMTHEVVTQYYRAPELLMGAKRYTDAIDVWSVGCIFAELLGRRILFQASGPIDQLNLIIDLLGTPSIDEMRSCCEAARNHVLRSPHRPNNTNKLFGLAPHAQDAIDLLIKLLTFDTTKRINVEEALRHPYLDEGRMRFHSCMCSCCSDGPRRDLTRNYTSVPEPTHDLPFDPKWEKELCRLSMFELRDRIYRFITERTPLYGVPLCLNPHSAEYGEFSKSTVAQPSEIPPSPHAWE</sequence>
<evidence type="ECO:0000256" key="14">
    <source>
        <dbReference type="ARBA" id="ARBA00023242"/>
    </source>
</evidence>
<evidence type="ECO:0000256" key="13">
    <source>
        <dbReference type="ARBA" id="ARBA00022842"/>
    </source>
</evidence>
<dbReference type="SUPFAM" id="SSF56112">
    <property type="entry name" value="Protein kinase-like (PK-like)"/>
    <property type="match status" value="1"/>
</dbReference>
<dbReference type="AlphaFoldDB" id="A0A4V6A1T6"/>
<comment type="cofactor">
    <cofactor evidence="1 20">
        <name>Mg(2+)</name>
        <dbReference type="ChEBI" id="CHEBI:18420"/>
    </cofactor>
</comment>
<dbReference type="PROSITE" id="PS50011">
    <property type="entry name" value="PROTEIN_KINASE_DOM"/>
    <property type="match status" value="1"/>
</dbReference>
<comment type="function">
    <text evidence="17">Has a role in the Wnt signaling pathway controlling the asymmetry of cell divisions during embryogenesis. Operates in the AB and EMS cell lineages influencing cell specification. Required for body wall muscle development, endoderm development, pop-1 asymmetry and T-cell division asymmetry. Component of the beta-catenin-lit-1 complex which promotes the phosphorylation, down-regulation and subcellular relocation of pop-1. Regulates plp-1 nuclear localization in embryos. Plays a role in male tail tip morphogenesis.</text>
</comment>
<reference evidence="22 23" key="2">
    <citation type="journal article" date="2019" name="G3 (Bethesda)">
        <title>Hybrid Assembly of the Genome of the Entomopathogenic Nematode Steinernema carpocapsae Identifies the X-Chromosome.</title>
        <authorList>
            <person name="Serra L."/>
            <person name="Macchietto M."/>
            <person name="Macias-Munoz A."/>
            <person name="McGill C.J."/>
            <person name="Rodriguez I.M."/>
            <person name="Rodriguez B."/>
            <person name="Murad R."/>
            <person name="Mortazavi A."/>
        </authorList>
    </citation>
    <scope>NUCLEOTIDE SEQUENCE [LARGE SCALE GENOMIC DNA]</scope>
    <source>
        <strain evidence="22 23">ALL</strain>
    </source>
</reference>
<evidence type="ECO:0000256" key="5">
    <source>
        <dbReference type="ARBA" id="ARBA00022490"/>
    </source>
</evidence>
<accession>A0A4V6A1T6</accession>
<comment type="caution">
    <text evidence="22">The sequence shown here is derived from an EMBL/GenBank/DDBJ whole genome shotgun (WGS) entry which is preliminary data.</text>
</comment>
<dbReference type="PROSITE" id="PS00108">
    <property type="entry name" value="PROTEIN_KINASE_ST"/>
    <property type="match status" value="1"/>
</dbReference>
<dbReference type="PROSITE" id="PS01351">
    <property type="entry name" value="MAPK"/>
    <property type="match status" value="1"/>
</dbReference>
<comment type="similarity">
    <text evidence="20">Belongs to the protein kinase superfamily. Ser/Thr protein kinase family. MAP kinase subfamily.</text>
</comment>
<dbReference type="GO" id="GO:0106310">
    <property type="term" value="F:protein serine kinase activity"/>
    <property type="evidence" value="ECO:0007669"/>
    <property type="project" value="RHEA"/>
</dbReference>
<dbReference type="OrthoDB" id="192887at2759"/>
<dbReference type="InterPro" id="IPR003527">
    <property type="entry name" value="MAP_kinase_CS"/>
</dbReference>
<dbReference type="Gene3D" id="1.10.510.10">
    <property type="entry name" value="Transferase(Phosphotransferase) domain 1"/>
    <property type="match status" value="1"/>
</dbReference>
<evidence type="ECO:0000256" key="17">
    <source>
        <dbReference type="ARBA" id="ARBA00055845"/>
    </source>
</evidence>
<name>A0A4V6A1T6_STECR</name>
<dbReference type="FunFam" id="1.10.510.10:FF:000162">
    <property type="entry name" value="Mitogen-activated protein kinase"/>
    <property type="match status" value="1"/>
</dbReference>
<keyword evidence="10 18" id="KW-0547">Nucleotide-binding</keyword>
<comment type="subcellular location">
    <subcellularLocation>
        <location evidence="3">Cytoplasm</location>
        <location evidence="3">Cell cortex</location>
    </subcellularLocation>
    <subcellularLocation>
        <location evidence="2">Nucleus</location>
    </subcellularLocation>
</comment>
<comment type="similarity">
    <text evidence="4">Belongs to the protein kinase superfamily. CMGC Ser/Thr protein kinase family. MAP kinase subfamily.</text>
</comment>
<comment type="activity regulation">
    <text evidence="20">Activated by threonine and tyrosine phosphorylation.</text>
</comment>
<gene>
    <name evidence="22" type="ORF">L596_017639</name>
</gene>
<protein>
    <recommendedName>
        <fullName evidence="20">Mitogen-activated protein kinase</fullName>
        <ecNumber evidence="20">2.7.11.24</ecNumber>
    </recommendedName>
</protein>
<dbReference type="PROSITE" id="PS00107">
    <property type="entry name" value="PROTEIN_KINASE_ATP"/>
    <property type="match status" value="1"/>
</dbReference>
<keyword evidence="7 20" id="KW-0808">Transferase</keyword>
<dbReference type="SMART" id="SM00220">
    <property type="entry name" value="S_TKc"/>
    <property type="match status" value="1"/>
</dbReference>
<evidence type="ECO:0000256" key="1">
    <source>
        <dbReference type="ARBA" id="ARBA00001946"/>
    </source>
</evidence>
<feature type="binding site" evidence="18">
    <location>
        <position position="71"/>
    </location>
    <ligand>
        <name>ATP</name>
        <dbReference type="ChEBI" id="CHEBI:30616"/>
    </ligand>
</feature>
<comment type="catalytic activity">
    <reaction evidence="15 20">
        <text>L-threonyl-[protein] + ATP = O-phospho-L-threonyl-[protein] + ADP + H(+)</text>
        <dbReference type="Rhea" id="RHEA:46608"/>
        <dbReference type="Rhea" id="RHEA-COMP:11060"/>
        <dbReference type="Rhea" id="RHEA-COMP:11605"/>
        <dbReference type="ChEBI" id="CHEBI:15378"/>
        <dbReference type="ChEBI" id="CHEBI:30013"/>
        <dbReference type="ChEBI" id="CHEBI:30616"/>
        <dbReference type="ChEBI" id="CHEBI:61977"/>
        <dbReference type="ChEBI" id="CHEBI:456216"/>
        <dbReference type="EC" id="2.7.11.24"/>
    </reaction>
</comment>
<keyword evidence="13 20" id="KW-0460">Magnesium</keyword>
<dbReference type="Pfam" id="PF00069">
    <property type="entry name" value="Pkinase"/>
    <property type="match status" value="1"/>
</dbReference>
<organism evidence="22 23">
    <name type="scientific">Steinernema carpocapsae</name>
    <name type="common">Entomopathogenic nematode</name>
    <dbReference type="NCBI Taxonomy" id="34508"/>
    <lineage>
        <taxon>Eukaryota</taxon>
        <taxon>Metazoa</taxon>
        <taxon>Ecdysozoa</taxon>
        <taxon>Nematoda</taxon>
        <taxon>Chromadorea</taxon>
        <taxon>Rhabditida</taxon>
        <taxon>Tylenchina</taxon>
        <taxon>Panagrolaimomorpha</taxon>
        <taxon>Strongyloidoidea</taxon>
        <taxon>Steinernematidae</taxon>
        <taxon>Steinernema</taxon>
    </lineage>
</organism>
<dbReference type="EMBL" id="AZBU02000005">
    <property type="protein sequence ID" value="TKR76515.1"/>
    <property type="molecule type" value="Genomic_DNA"/>
</dbReference>